<protein>
    <submittedName>
        <fullName evidence="2">Uncharacterized protein</fullName>
    </submittedName>
</protein>
<feature type="transmembrane region" description="Helical" evidence="1">
    <location>
        <begin position="48"/>
        <end position="79"/>
    </location>
</feature>
<evidence type="ECO:0000313" key="3">
    <source>
        <dbReference type="Proteomes" id="UP000633365"/>
    </source>
</evidence>
<feature type="transmembrane region" description="Helical" evidence="1">
    <location>
        <begin position="86"/>
        <end position="109"/>
    </location>
</feature>
<keyword evidence="1" id="KW-1133">Transmembrane helix</keyword>
<feature type="transmembrane region" description="Helical" evidence="1">
    <location>
        <begin position="20"/>
        <end position="42"/>
    </location>
</feature>
<name>A0A934WQW2_9FIRM</name>
<comment type="caution">
    <text evidence="2">The sequence shown here is derived from an EMBL/GenBank/DDBJ whole genome shotgun (WGS) entry which is preliminary data.</text>
</comment>
<dbReference type="EMBL" id="JAEQMG010000035">
    <property type="protein sequence ID" value="MBK6087469.1"/>
    <property type="molecule type" value="Genomic_DNA"/>
</dbReference>
<evidence type="ECO:0000313" key="2">
    <source>
        <dbReference type="EMBL" id="MBK6087469.1"/>
    </source>
</evidence>
<dbReference type="Proteomes" id="UP000633365">
    <property type="component" value="Unassembled WGS sequence"/>
</dbReference>
<organism evidence="2 3">
    <name type="scientific">Ruminococcus difficilis</name>
    <dbReference type="NCBI Taxonomy" id="2763069"/>
    <lineage>
        <taxon>Bacteria</taxon>
        <taxon>Bacillati</taxon>
        <taxon>Bacillota</taxon>
        <taxon>Clostridia</taxon>
        <taxon>Eubacteriales</taxon>
        <taxon>Oscillospiraceae</taxon>
        <taxon>Ruminococcus</taxon>
    </lineage>
</organism>
<gene>
    <name evidence="2" type="ORF">JKK62_02185</name>
</gene>
<keyword evidence="3" id="KW-1185">Reference proteome</keyword>
<keyword evidence="1" id="KW-0812">Transmembrane</keyword>
<dbReference type="AlphaFoldDB" id="A0A934WQW2"/>
<keyword evidence="1" id="KW-0472">Membrane</keyword>
<accession>A0A934WQW2</accession>
<evidence type="ECO:0000256" key="1">
    <source>
        <dbReference type="SAM" id="Phobius"/>
    </source>
</evidence>
<sequence length="292" mass="33198">MTGISREKKPEKEILMRTLFDRMFFAGMILLVLNITMSLFYIPEWVILPFGFLALVGILILGVDGMIFVLSVILFAVYLKSGNIPWLLFFFAGTGVLLVIGSFLFSHLLEKKVDRNFESEADAKIRPMLESVMTTEKFLCREHMPFDDKNAEKIKGNCYAAGKWNGITVSYSNLSFKRKVVRDKSQIFSAGLVNATDSFCGIGVTYIVGHKPNKKTLEMIRHNLEDYRIYDVTVNTANKITALLDAGYFFTADESFNAVWHGDQLKIDAKKLDDIFKRIDAGVQQKLMQRNL</sequence>
<reference evidence="2" key="1">
    <citation type="submission" date="2021-01" db="EMBL/GenBank/DDBJ databases">
        <title>Genome public.</title>
        <authorList>
            <person name="Liu C."/>
            <person name="Sun Q."/>
        </authorList>
    </citation>
    <scope>NUCLEOTIDE SEQUENCE</scope>
    <source>
        <strain evidence="2">M6</strain>
    </source>
</reference>
<proteinExistence type="predicted"/>